<feature type="transmembrane region" description="Helical" evidence="2">
    <location>
        <begin position="201"/>
        <end position="230"/>
    </location>
</feature>
<dbReference type="EMBL" id="JAAAHY010000050">
    <property type="protein sequence ID" value="KAF9967925.1"/>
    <property type="molecule type" value="Genomic_DNA"/>
</dbReference>
<keyword evidence="2" id="KW-0812">Transmembrane</keyword>
<gene>
    <name evidence="3" type="ORF">BGZ70_007684</name>
</gene>
<keyword evidence="2" id="KW-0472">Membrane</keyword>
<keyword evidence="2" id="KW-1133">Transmembrane helix</keyword>
<dbReference type="Proteomes" id="UP000738359">
    <property type="component" value="Unassembled WGS sequence"/>
</dbReference>
<keyword evidence="4" id="KW-1185">Reference proteome</keyword>
<evidence type="ECO:0000256" key="2">
    <source>
        <dbReference type="SAM" id="Phobius"/>
    </source>
</evidence>
<evidence type="ECO:0000256" key="1">
    <source>
        <dbReference type="SAM" id="MobiDB-lite"/>
    </source>
</evidence>
<feature type="region of interest" description="Disordered" evidence="1">
    <location>
        <begin position="1"/>
        <end position="44"/>
    </location>
</feature>
<organism evidence="3 4">
    <name type="scientific">Mortierella alpina</name>
    <name type="common">Oleaginous fungus</name>
    <name type="synonym">Mortierella renispora</name>
    <dbReference type="NCBI Taxonomy" id="64518"/>
    <lineage>
        <taxon>Eukaryota</taxon>
        <taxon>Fungi</taxon>
        <taxon>Fungi incertae sedis</taxon>
        <taxon>Mucoromycota</taxon>
        <taxon>Mortierellomycotina</taxon>
        <taxon>Mortierellomycetes</taxon>
        <taxon>Mortierellales</taxon>
        <taxon>Mortierellaceae</taxon>
        <taxon>Mortierella</taxon>
    </lineage>
</organism>
<comment type="caution">
    <text evidence="3">The sequence shown here is derived from an EMBL/GenBank/DDBJ whole genome shotgun (WGS) entry which is preliminary data.</text>
</comment>
<reference evidence="3" key="1">
    <citation type="journal article" date="2020" name="Fungal Divers.">
        <title>Resolving the Mortierellaceae phylogeny through synthesis of multi-gene phylogenetics and phylogenomics.</title>
        <authorList>
            <person name="Vandepol N."/>
            <person name="Liber J."/>
            <person name="Desiro A."/>
            <person name="Na H."/>
            <person name="Kennedy M."/>
            <person name="Barry K."/>
            <person name="Grigoriev I.V."/>
            <person name="Miller A.N."/>
            <person name="O'Donnell K."/>
            <person name="Stajich J.E."/>
            <person name="Bonito G."/>
        </authorList>
    </citation>
    <scope>NUCLEOTIDE SEQUENCE</scope>
    <source>
        <strain evidence="3">CK1249</strain>
    </source>
</reference>
<evidence type="ECO:0000313" key="4">
    <source>
        <dbReference type="Proteomes" id="UP000738359"/>
    </source>
</evidence>
<evidence type="ECO:0000313" key="3">
    <source>
        <dbReference type="EMBL" id="KAF9967925.1"/>
    </source>
</evidence>
<dbReference type="AlphaFoldDB" id="A0A9P6JDI1"/>
<dbReference type="OrthoDB" id="5411533at2759"/>
<name>A0A9P6JDI1_MORAP</name>
<proteinExistence type="predicted"/>
<protein>
    <submittedName>
        <fullName evidence="3">Uncharacterized protein</fullName>
    </submittedName>
</protein>
<accession>A0A9P6JDI1</accession>
<sequence length="249" mass="26626">MSLYGDLPPPSTSAAAEGPSKNNDGDAKDGTAASGAAKSVLPAGWSSSITRLKPMLNRKLAPPKARPAQRTIPAGFVAQSVQEPYKDAVTTNPGITASSSSTPRNIVTAPSTGAQHASGNTLDENSWLKARIAQVQRTDNDVHALGRKQMKRTPVKAQQQQQQQGPISLDDEGMEITSRRKEKIAGAGTIWQKRISTLWCIFTLTLSLTVLVSITVEVPITISIAIPFWLQTKVLVSRIKNAHSPNAQS</sequence>